<organism evidence="3 4">
    <name type="scientific">Phyllosticta capitalensis</name>
    <dbReference type="NCBI Taxonomy" id="121624"/>
    <lineage>
        <taxon>Eukaryota</taxon>
        <taxon>Fungi</taxon>
        <taxon>Dikarya</taxon>
        <taxon>Ascomycota</taxon>
        <taxon>Pezizomycotina</taxon>
        <taxon>Dothideomycetes</taxon>
        <taxon>Dothideomycetes incertae sedis</taxon>
        <taxon>Botryosphaeriales</taxon>
        <taxon>Phyllostictaceae</taxon>
        <taxon>Phyllosticta</taxon>
    </lineage>
</organism>
<dbReference type="PANTHER" id="PTHR43130">
    <property type="entry name" value="ARAC-FAMILY TRANSCRIPTIONAL REGULATOR"/>
    <property type="match status" value="1"/>
</dbReference>
<dbReference type="InterPro" id="IPR029062">
    <property type="entry name" value="Class_I_gatase-like"/>
</dbReference>
<evidence type="ECO:0000259" key="2">
    <source>
        <dbReference type="Pfam" id="PF01965"/>
    </source>
</evidence>
<dbReference type="EMBL" id="JBBWRZ010000005">
    <property type="protein sequence ID" value="KAK8235582.1"/>
    <property type="molecule type" value="Genomic_DNA"/>
</dbReference>
<evidence type="ECO:0000256" key="1">
    <source>
        <dbReference type="SAM" id="SignalP"/>
    </source>
</evidence>
<sequence>MLFLLLLSLLVSSMAFPLERKDERDSCDQTPLEPVFPPVHFSILLFPAFDALDVIGPLEVLSHLARSYHITVSYISTASTASSWSNSSSNGPLDSVSTATRAASMNPFNSSAFVAIEPTHSLDDPPAQIDALIVPGGPGTRAPDLNSTISFVASTFPRLDYLLTVCTGAGIAARAGVLDGRRVTTNKKSWDETTALRPEGPRWERNARWTEDGKVWTSGGVSAGIDMLLGFVARLYGGAVARSVAEDMEYEWRNDGSWDPFAYVAEASKAR</sequence>
<keyword evidence="4" id="KW-1185">Reference proteome</keyword>
<evidence type="ECO:0000313" key="4">
    <source>
        <dbReference type="Proteomes" id="UP001492380"/>
    </source>
</evidence>
<dbReference type="Proteomes" id="UP001492380">
    <property type="component" value="Unassembled WGS sequence"/>
</dbReference>
<dbReference type="CDD" id="cd03139">
    <property type="entry name" value="GATase1_PfpI_2"/>
    <property type="match status" value="1"/>
</dbReference>
<dbReference type="Gene3D" id="3.40.50.880">
    <property type="match status" value="1"/>
</dbReference>
<feature type="signal peptide" evidence="1">
    <location>
        <begin position="1"/>
        <end position="15"/>
    </location>
</feature>
<proteinExistence type="predicted"/>
<accession>A0ABR1YQ64</accession>
<name>A0ABR1YQ64_9PEZI</name>
<feature type="chain" id="PRO_5045556110" evidence="1">
    <location>
        <begin position="16"/>
        <end position="271"/>
    </location>
</feature>
<dbReference type="Pfam" id="PF01965">
    <property type="entry name" value="DJ-1_PfpI"/>
    <property type="match status" value="1"/>
</dbReference>
<dbReference type="InterPro" id="IPR002818">
    <property type="entry name" value="DJ-1/PfpI"/>
</dbReference>
<dbReference type="SUPFAM" id="SSF52317">
    <property type="entry name" value="Class I glutamine amidotransferase-like"/>
    <property type="match status" value="1"/>
</dbReference>
<protein>
    <submittedName>
        <fullName evidence="3">Class I glutamine amidotransferase-like protein</fullName>
    </submittedName>
</protein>
<keyword evidence="1" id="KW-0732">Signal</keyword>
<dbReference type="PANTHER" id="PTHR43130:SF15">
    <property type="entry name" value="THIJ_PFPI FAMILY PROTEIN (AFU_ORTHOLOGUE AFUA_5G14240)"/>
    <property type="match status" value="1"/>
</dbReference>
<evidence type="ECO:0000313" key="3">
    <source>
        <dbReference type="EMBL" id="KAK8235582.1"/>
    </source>
</evidence>
<dbReference type="InterPro" id="IPR052158">
    <property type="entry name" value="INH-QAR"/>
</dbReference>
<comment type="caution">
    <text evidence="3">The sequence shown here is derived from an EMBL/GenBank/DDBJ whole genome shotgun (WGS) entry which is preliminary data.</text>
</comment>
<reference evidence="3 4" key="1">
    <citation type="submission" date="2024-04" db="EMBL/GenBank/DDBJ databases">
        <title>Phyllosticta paracitricarpa is synonymous to the EU quarantine fungus P. citricarpa based on phylogenomic analyses.</title>
        <authorList>
            <consortium name="Lawrence Berkeley National Laboratory"/>
            <person name="Van Ingen-Buijs V.A."/>
            <person name="Van Westerhoven A.C."/>
            <person name="Haridas S."/>
            <person name="Skiadas P."/>
            <person name="Martin F."/>
            <person name="Groenewald J.Z."/>
            <person name="Crous P.W."/>
            <person name="Seidl M.F."/>
        </authorList>
    </citation>
    <scope>NUCLEOTIDE SEQUENCE [LARGE SCALE GENOMIC DNA]</scope>
    <source>
        <strain evidence="3 4">CBS 123374</strain>
    </source>
</reference>
<feature type="domain" description="DJ-1/PfpI" evidence="2">
    <location>
        <begin position="43"/>
        <end position="232"/>
    </location>
</feature>
<gene>
    <name evidence="3" type="ORF">HDK90DRAFT_485205</name>
</gene>